<dbReference type="InterPro" id="IPR009081">
    <property type="entry name" value="PP-bd_ACP"/>
</dbReference>
<dbReference type="Pfam" id="PF00550">
    <property type="entry name" value="PP-binding"/>
    <property type="match status" value="1"/>
</dbReference>
<protein>
    <submittedName>
        <fullName evidence="2">Acyl carrier protein</fullName>
    </submittedName>
</protein>
<organism evidence="2 3">
    <name type="scientific">Kitasatospora kifunensis</name>
    <name type="common">Streptomyces kifunensis</name>
    <dbReference type="NCBI Taxonomy" id="58351"/>
    <lineage>
        <taxon>Bacteria</taxon>
        <taxon>Bacillati</taxon>
        <taxon>Actinomycetota</taxon>
        <taxon>Actinomycetes</taxon>
        <taxon>Kitasatosporales</taxon>
        <taxon>Streptomycetaceae</taxon>
        <taxon>Kitasatospora</taxon>
    </lineage>
</organism>
<feature type="domain" description="Carrier" evidence="1">
    <location>
        <begin position="12"/>
        <end position="60"/>
    </location>
</feature>
<dbReference type="RefSeq" id="WP_184939066.1">
    <property type="nucleotide sequence ID" value="NZ_JACHJV010000001.1"/>
</dbReference>
<evidence type="ECO:0000313" key="2">
    <source>
        <dbReference type="EMBL" id="MBB4926163.1"/>
    </source>
</evidence>
<proteinExistence type="predicted"/>
<dbReference type="SUPFAM" id="SSF47336">
    <property type="entry name" value="ACP-like"/>
    <property type="match status" value="1"/>
</dbReference>
<dbReference type="Gene3D" id="1.10.1200.10">
    <property type="entry name" value="ACP-like"/>
    <property type="match status" value="1"/>
</dbReference>
<name>A0A7W7R694_KITKI</name>
<accession>A0A7W7R694</accession>
<dbReference type="Proteomes" id="UP000540506">
    <property type="component" value="Unassembled WGS sequence"/>
</dbReference>
<comment type="caution">
    <text evidence="2">The sequence shown here is derived from an EMBL/GenBank/DDBJ whole genome shotgun (WGS) entry which is preliminary data.</text>
</comment>
<dbReference type="InterPro" id="IPR036736">
    <property type="entry name" value="ACP-like_sf"/>
</dbReference>
<dbReference type="AlphaFoldDB" id="A0A7W7R694"/>
<evidence type="ECO:0000313" key="3">
    <source>
        <dbReference type="Proteomes" id="UP000540506"/>
    </source>
</evidence>
<evidence type="ECO:0000259" key="1">
    <source>
        <dbReference type="Pfam" id="PF00550"/>
    </source>
</evidence>
<sequence>MYDRIVELLFEIGIDTSQASPQATFRELAMDSLSLTELAVMLADEAGPLATGMTLDTTLAEAAAQLAPNPPTAPR</sequence>
<reference evidence="2 3" key="1">
    <citation type="submission" date="2020-08" db="EMBL/GenBank/DDBJ databases">
        <title>Sequencing the genomes of 1000 actinobacteria strains.</title>
        <authorList>
            <person name="Klenk H.-P."/>
        </authorList>
    </citation>
    <scope>NUCLEOTIDE SEQUENCE [LARGE SCALE GENOMIC DNA]</scope>
    <source>
        <strain evidence="2 3">DSM 41654</strain>
    </source>
</reference>
<keyword evidence="3" id="KW-1185">Reference proteome</keyword>
<dbReference type="EMBL" id="JACHJV010000001">
    <property type="protein sequence ID" value="MBB4926163.1"/>
    <property type="molecule type" value="Genomic_DNA"/>
</dbReference>
<gene>
    <name evidence="2" type="ORF">FHR34_005156</name>
</gene>